<sequence>MKRLVLVLCAFGVASAGLLWAFVRLVPMEFSSVSAHDPRVVFGITRNIRHLQIDGQCGPMRYSRAFLECGGICGTRISLHLPLSSEPDLAALQAQSRADDVHYWSEDTQANCVPSQIDLVFDARLR</sequence>
<dbReference type="AlphaFoldDB" id="A0A543K8T3"/>
<evidence type="ECO:0000313" key="3">
    <source>
        <dbReference type="EMBL" id="TQM94918.1"/>
    </source>
</evidence>
<dbReference type="Proteomes" id="UP000320582">
    <property type="component" value="Unassembled WGS sequence"/>
</dbReference>
<comment type="caution">
    <text evidence="2">The sequence shown here is derived from an EMBL/GenBank/DDBJ whole genome shotgun (WGS) entry which is preliminary data.</text>
</comment>
<dbReference type="EMBL" id="VFPT01000002">
    <property type="protein sequence ID" value="TQM90392.1"/>
    <property type="molecule type" value="Genomic_DNA"/>
</dbReference>
<dbReference type="EMBL" id="VFPT01000001">
    <property type="protein sequence ID" value="TQM94918.1"/>
    <property type="molecule type" value="Genomic_DNA"/>
</dbReference>
<dbReference type="OrthoDB" id="7853032at2"/>
<reference evidence="2 4" key="1">
    <citation type="submission" date="2019-06" db="EMBL/GenBank/DDBJ databases">
        <title>Genomic Encyclopedia of Archaeal and Bacterial Type Strains, Phase II (KMG-II): from individual species to whole genera.</title>
        <authorList>
            <person name="Goeker M."/>
        </authorList>
    </citation>
    <scope>NUCLEOTIDE SEQUENCE [LARGE SCALE GENOMIC DNA]</scope>
    <source>
        <strain evidence="2 4">DSM 18423</strain>
    </source>
</reference>
<evidence type="ECO:0000313" key="1">
    <source>
        <dbReference type="EMBL" id="TQM90392.1"/>
    </source>
</evidence>
<protein>
    <submittedName>
        <fullName evidence="2">Uncharacterized protein</fullName>
    </submittedName>
</protein>
<dbReference type="EMBL" id="VFPT01000001">
    <property type="protein sequence ID" value="TQM91477.1"/>
    <property type="molecule type" value="Genomic_DNA"/>
</dbReference>
<name>A0A543K8T3_9RHOB</name>
<evidence type="ECO:0000313" key="4">
    <source>
        <dbReference type="Proteomes" id="UP000320582"/>
    </source>
</evidence>
<accession>A0A543K8T3</accession>
<organism evidence="2 4">
    <name type="scientific">Roseinatronobacter monicus</name>
    <dbReference type="NCBI Taxonomy" id="393481"/>
    <lineage>
        <taxon>Bacteria</taxon>
        <taxon>Pseudomonadati</taxon>
        <taxon>Pseudomonadota</taxon>
        <taxon>Alphaproteobacteria</taxon>
        <taxon>Rhodobacterales</taxon>
        <taxon>Paracoccaceae</taxon>
        <taxon>Roseinatronobacter</taxon>
    </lineage>
</organism>
<proteinExistence type="predicted"/>
<evidence type="ECO:0000313" key="2">
    <source>
        <dbReference type="EMBL" id="TQM91477.1"/>
    </source>
</evidence>
<dbReference type="RefSeq" id="WP_142079276.1">
    <property type="nucleotide sequence ID" value="NZ_VFPT01000001.1"/>
</dbReference>
<keyword evidence="4" id="KW-1185">Reference proteome</keyword>
<gene>
    <name evidence="2" type="ORF">BD293_0028</name>
    <name evidence="3" type="ORF">BD293_3610</name>
    <name evidence="1" type="ORF">BD293_3771</name>
</gene>